<comment type="caution">
    <text evidence="14">The sequence shown here is derived from an EMBL/GenBank/DDBJ whole genome shotgun (WGS) entry which is preliminary data.</text>
</comment>
<evidence type="ECO:0000256" key="3">
    <source>
        <dbReference type="ARBA" id="ARBA00012758"/>
    </source>
</evidence>
<dbReference type="Gene3D" id="2.60.120.560">
    <property type="entry name" value="Exo-inulinase, domain 1"/>
    <property type="match status" value="1"/>
</dbReference>
<evidence type="ECO:0000313" key="13">
    <source>
        <dbReference type="EMBL" id="MCZ0690844.1"/>
    </source>
</evidence>
<dbReference type="InterPro" id="IPR023296">
    <property type="entry name" value="Glyco_hydro_beta-prop_sf"/>
</dbReference>
<protein>
    <recommendedName>
        <fullName evidence="4 8">Sucrose-6-phosphate hydrolase</fullName>
        <ecNumber evidence="3 8">3.2.1.26</ecNumber>
    </recommendedName>
    <alternativeName>
        <fullName evidence="7 9">Invertase</fullName>
    </alternativeName>
</protein>
<dbReference type="EMBL" id="NIHT01000026">
    <property type="protein sequence ID" value="PLT72096.1"/>
    <property type="molecule type" value="Genomic_DNA"/>
</dbReference>
<dbReference type="Pfam" id="PF08244">
    <property type="entry name" value="Glyco_hydro_32C"/>
    <property type="match status" value="1"/>
</dbReference>
<evidence type="ECO:0000259" key="11">
    <source>
        <dbReference type="Pfam" id="PF08244"/>
    </source>
</evidence>
<comment type="subcellular location">
    <subcellularLocation>
        <location evidence="9">Cytoplasm</location>
    </subcellularLocation>
</comment>
<feature type="domain" description="Glycosyl hydrolase family 32 C-terminal" evidence="11">
    <location>
        <begin position="363"/>
        <end position="432"/>
    </location>
</feature>
<keyword evidence="5 8" id="KW-0378">Hydrolase</keyword>
<dbReference type="GO" id="GO:0005737">
    <property type="term" value="C:cytoplasm"/>
    <property type="evidence" value="ECO:0007669"/>
    <property type="project" value="UniProtKB-SubCell"/>
</dbReference>
<dbReference type="InterPro" id="IPR013189">
    <property type="entry name" value="Glyco_hydro_32_C"/>
</dbReference>
<dbReference type="Pfam" id="PF00251">
    <property type="entry name" value="Glyco_hydro_32N"/>
    <property type="match status" value="1"/>
</dbReference>
<evidence type="ECO:0000256" key="5">
    <source>
        <dbReference type="ARBA" id="ARBA00022801"/>
    </source>
</evidence>
<dbReference type="InterPro" id="IPR006232">
    <property type="entry name" value="Suc6P_hydrolase"/>
</dbReference>
<dbReference type="Proteomes" id="UP000235093">
    <property type="component" value="Unassembled WGS sequence"/>
</dbReference>
<gene>
    <name evidence="14" type="ORF">CDL23_13835</name>
    <name evidence="13" type="ORF">OZZ16_13235</name>
    <name evidence="12" type="ORF">OZZ17_15885</name>
</gene>
<dbReference type="PROSITE" id="PS00609">
    <property type="entry name" value="GLYCOSYL_HYDROL_F32"/>
    <property type="match status" value="1"/>
</dbReference>
<dbReference type="PANTHER" id="PTHR43101:SF1">
    <property type="entry name" value="BETA-FRUCTOSIDASE"/>
    <property type="match status" value="1"/>
</dbReference>
<dbReference type="InterPro" id="IPR013148">
    <property type="entry name" value="Glyco_hydro_32_N"/>
</dbReference>
<dbReference type="Proteomes" id="UP001079535">
    <property type="component" value="Unassembled WGS sequence"/>
</dbReference>
<keyword evidence="9" id="KW-0963">Cytoplasm</keyword>
<evidence type="ECO:0000256" key="6">
    <source>
        <dbReference type="ARBA" id="ARBA00023295"/>
    </source>
</evidence>
<evidence type="ECO:0000256" key="4">
    <source>
        <dbReference type="ARBA" id="ARBA00019623"/>
    </source>
</evidence>
<dbReference type="NCBIfam" id="TIGR01322">
    <property type="entry name" value="scrB_fam"/>
    <property type="match status" value="1"/>
</dbReference>
<dbReference type="InterPro" id="IPR001362">
    <property type="entry name" value="Glyco_hydro_32"/>
</dbReference>
<evidence type="ECO:0000313" key="12">
    <source>
        <dbReference type="EMBL" id="MCZ0668982.1"/>
    </source>
</evidence>
<reference evidence="14 15" key="1">
    <citation type="journal article" date="2017" name="Genome Med.">
        <title>A novel Ruminococcus gnavus clade enriched in inflammatory bowel disease patients.</title>
        <authorList>
            <person name="Hall A.B."/>
            <person name="Yassour M."/>
            <person name="Sauk J."/>
            <person name="Garner A."/>
            <person name="Jiang X."/>
            <person name="Arthur T."/>
            <person name="Lagoudas G.K."/>
            <person name="Vatanen T."/>
            <person name="Fornelos N."/>
            <person name="Wilson R."/>
            <person name="Bertha M."/>
            <person name="Cohen M."/>
            <person name="Garber J."/>
            <person name="Khalili H."/>
            <person name="Gevers D."/>
            <person name="Ananthakrishnan A.N."/>
            <person name="Kugathasan S."/>
            <person name="Lander E.S."/>
            <person name="Blainey P."/>
            <person name="Vlamakis H."/>
            <person name="Xavier R.J."/>
            <person name="Huttenhower C."/>
        </authorList>
    </citation>
    <scope>NUCLEOTIDE SEQUENCE [LARGE SCALE GENOMIC DNA]</scope>
    <source>
        <strain evidence="14 15">RJX1125</strain>
    </source>
</reference>
<evidence type="ECO:0000256" key="2">
    <source>
        <dbReference type="ARBA" id="ARBA00009902"/>
    </source>
</evidence>
<sequence>MRASQRGRRVRMRPRYHISPEHGFLNDPNGLTQFRGKYHVFYQWLPDVVPQGNKQWRHCISDDLVHWTDEGSTLQPKKWYEKNGCYSGSGIATEDAYFLFYTGNVRDAEGGRETYQCVAVSDDGKSFQKEGPVIYLPDGYTAHFRDPKVWKKNNSWWMVVGAQTKELQGNVALFESNNLKKWDYRGNLLDPSMDWGYMCECPDIVDIDGQQFLIVSCQKETGCKGIVFSGKMDYIEAKFQLDDVGNLLDAGFDFYAPQSFVDESGRCILIGWLGAGELEYQMSQPTVEEGWLHALTIPRELFIQNGKLHQRPVKEFERIRRHERVIEAEGYTFIDQETWSVELLAEQLSSQKISFNFGNVLKIYFDNNNLLIQRKHWNMKGYDEVQVEISELENIQVFLDQSTAEIFVNNGEKVFTFKAFFTDEKGIEIESEQTIL</sequence>
<reference evidence="12" key="2">
    <citation type="submission" date="2022-11" db="EMBL/GenBank/DDBJ databases">
        <title>Temperate bacteriophages infecting mucin-degrading bacterium Ruminococcus gnavus from the human gut.</title>
        <authorList>
            <person name="Buttimer C."/>
        </authorList>
    </citation>
    <scope>NUCLEOTIDE SEQUENCE</scope>
    <source>
        <strain evidence="12">CCUG 49994</strain>
        <strain evidence="13">CCUG 52279</strain>
    </source>
</reference>
<dbReference type="AlphaFoldDB" id="A0A2N5PAC9"/>
<organism evidence="14 15">
    <name type="scientific">Mediterraneibacter gnavus</name>
    <name type="common">Ruminococcus gnavus</name>
    <dbReference type="NCBI Taxonomy" id="33038"/>
    <lineage>
        <taxon>Bacteria</taxon>
        <taxon>Bacillati</taxon>
        <taxon>Bacillota</taxon>
        <taxon>Clostridia</taxon>
        <taxon>Lachnospirales</taxon>
        <taxon>Lachnospiraceae</taxon>
        <taxon>Mediterraneibacter</taxon>
    </lineage>
</organism>
<evidence type="ECO:0000256" key="1">
    <source>
        <dbReference type="ARBA" id="ARBA00004914"/>
    </source>
</evidence>
<dbReference type="InterPro" id="IPR051214">
    <property type="entry name" value="GH32_Enzymes"/>
</dbReference>
<accession>A0A2N5PAC9</accession>
<dbReference type="Proteomes" id="UP001076974">
    <property type="component" value="Unassembled WGS sequence"/>
</dbReference>
<keyword evidence="9" id="KW-0119">Carbohydrate metabolism</keyword>
<dbReference type="EMBL" id="JAPRAY010000027">
    <property type="protein sequence ID" value="MCZ0668982.1"/>
    <property type="molecule type" value="Genomic_DNA"/>
</dbReference>
<name>A0A2N5PAC9_MEDGN</name>
<dbReference type="GO" id="GO:0005985">
    <property type="term" value="P:sucrose metabolic process"/>
    <property type="evidence" value="ECO:0007669"/>
    <property type="project" value="UniProtKB-UniPathway"/>
</dbReference>
<dbReference type="CDD" id="cd18623">
    <property type="entry name" value="GH32_ScrB-like"/>
    <property type="match status" value="1"/>
</dbReference>
<comment type="catalytic activity">
    <reaction evidence="8">
        <text>Hydrolysis of terminal non-reducing beta-D-fructofuranoside residues in beta-D-fructofuranosides.</text>
        <dbReference type="EC" id="3.2.1.26"/>
    </reaction>
</comment>
<dbReference type="SUPFAM" id="SSF49899">
    <property type="entry name" value="Concanavalin A-like lectins/glucanases"/>
    <property type="match status" value="1"/>
</dbReference>
<feature type="domain" description="Glycosyl hydrolase family 32 N-terminal" evidence="10">
    <location>
        <begin position="17"/>
        <end position="312"/>
    </location>
</feature>
<dbReference type="EMBL" id="JAPRBD010000022">
    <property type="protein sequence ID" value="MCZ0690844.1"/>
    <property type="molecule type" value="Genomic_DNA"/>
</dbReference>
<proteinExistence type="inferred from homology"/>
<dbReference type="InterPro" id="IPR018053">
    <property type="entry name" value="Glyco_hydro_32_AS"/>
</dbReference>
<dbReference type="InterPro" id="IPR013320">
    <property type="entry name" value="ConA-like_dom_sf"/>
</dbReference>
<evidence type="ECO:0000313" key="14">
    <source>
        <dbReference type="EMBL" id="PLT72096.1"/>
    </source>
</evidence>
<keyword evidence="6 8" id="KW-0326">Glycosidase</keyword>
<dbReference type="PANTHER" id="PTHR43101">
    <property type="entry name" value="BETA-FRUCTOSIDASE"/>
    <property type="match status" value="1"/>
</dbReference>
<dbReference type="EC" id="3.2.1.26" evidence="3 8"/>
<evidence type="ECO:0000256" key="8">
    <source>
        <dbReference type="RuleBase" id="RU362110"/>
    </source>
</evidence>
<dbReference type="UniPathway" id="UPA00238"/>
<dbReference type="SMART" id="SM00640">
    <property type="entry name" value="Glyco_32"/>
    <property type="match status" value="1"/>
</dbReference>
<dbReference type="RefSeq" id="WP_044991738.1">
    <property type="nucleotide sequence ID" value="NZ_BAABXV010000001.1"/>
</dbReference>
<dbReference type="Gene3D" id="2.115.10.20">
    <property type="entry name" value="Glycosyl hydrolase domain, family 43"/>
    <property type="match status" value="1"/>
</dbReference>
<evidence type="ECO:0000256" key="7">
    <source>
        <dbReference type="ARBA" id="ARBA00033367"/>
    </source>
</evidence>
<dbReference type="GO" id="GO:0004564">
    <property type="term" value="F:beta-fructofuranosidase activity"/>
    <property type="evidence" value="ECO:0007669"/>
    <property type="project" value="UniProtKB-EC"/>
</dbReference>
<dbReference type="SUPFAM" id="SSF75005">
    <property type="entry name" value="Arabinanase/levansucrase/invertase"/>
    <property type="match status" value="1"/>
</dbReference>
<evidence type="ECO:0000313" key="15">
    <source>
        <dbReference type="Proteomes" id="UP000235093"/>
    </source>
</evidence>
<comment type="function">
    <text evidence="9">Enables the bacterium to metabolize sucrose as a sole carbon source.</text>
</comment>
<comment type="pathway">
    <text evidence="1 9">Glycan biosynthesis; sucrose metabolism.</text>
</comment>
<evidence type="ECO:0000256" key="9">
    <source>
        <dbReference type="RuleBase" id="RU365015"/>
    </source>
</evidence>
<evidence type="ECO:0000259" key="10">
    <source>
        <dbReference type="Pfam" id="PF00251"/>
    </source>
</evidence>
<comment type="similarity">
    <text evidence="2 8">Belongs to the glycosyl hydrolase 32 family.</text>
</comment>